<accession>A0A286H2I9</accession>
<dbReference type="GO" id="GO:0055085">
    <property type="term" value="P:transmembrane transport"/>
    <property type="evidence" value="ECO:0007669"/>
    <property type="project" value="InterPro"/>
</dbReference>
<organism evidence="3 4">
    <name type="scientific">Caenispirillum bisanense</name>
    <dbReference type="NCBI Taxonomy" id="414052"/>
    <lineage>
        <taxon>Bacteria</taxon>
        <taxon>Pseudomonadati</taxon>
        <taxon>Pseudomonadota</taxon>
        <taxon>Alphaproteobacteria</taxon>
        <taxon>Rhodospirillales</taxon>
        <taxon>Novispirillaceae</taxon>
        <taxon>Caenispirillum</taxon>
    </lineage>
</organism>
<dbReference type="CDD" id="cd13665">
    <property type="entry name" value="PBP2_TRAP_Dctp3_4"/>
    <property type="match status" value="1"/>
</dbReference>
<proteinExistence type="predicted"/>
<evidence type="ECO:0000313" key="3">
    <source>
        <dbReference type="EMBL" id="SOE01666.1"/>
    </source>
</evidence>
<feature type="chain" id="PRO_5012222523" evidence="2">
    <location>
        <begin position="32"/>
        <end position="341"/>
    </location>
</feature>
<dbReference type="Gene3D" id="3.40.190.170">
    <property type="entry name" value="Bacterial extracellular solute-binding protein, family 7"/>
    <property type="match status" value="1"/>
</dbReference>
<feature type="signal peptide" evidence="2">
    <location>
        <begin position="1"/>
        <end position="31"/>
    </location>
</feature>
<dbReference type="InterPro" id="IPR038404">
    <property type="entry name" value="TRAP_DctP_sf"/>
</dbReference>
<dbReference type="PROSITE" id="PS51318">
    <property type="entry name" value="TAT"/>
    <property type="match status" value="1"/>
</dbReference>
<keyword evidence="4" id="KW-1185">Reference proteome</keyword>
<dbReference type="Pfam" id="PF03480">
    <property type="entry name" value="DctP"/>
    <property type="match status" value="1"/>
</dbReference>
<dbReference type="OrthoDB" id="7822595at2"/>
<protein>
    <submittedName>
        <fullName evidence="3">TRAP-type C4-dicarboxylate transport system, substrate-binding protein</fullName>
    </submittedName>
</protein>
<dbReference type="AlphaFoldDB" id="A0A286H2I9"/>
<keyword evidence="1 2" id="KW-0732">Signal</keyword>
<dbReference type="PANTHER" id="PTHR33376">
    <property type="match status" value="1"/>
</dbReference>
<gene>
    <name evidence="3" type="ORF">SAMN05421508_12115</name>
</gene>
<evidence type="ECO:0000313" key="4">
    <source>
        <dbReference type="Proteomes" id="UP000219621"/>
    </source>
</evidence>
<dbReference type="RefSeq" id="WP_097281735.1">
    <property type="nucleotide sequence ID" value="NZ_OCNJ01000021.1"/>
</dbReference>
<name>A0A286H2I9_9PROT</name>
<dbReference type="InterPro" id="IPR006311">
    <property type="entry name" value="TAT_signal"/>
</dbReference>
<dbReference type="InterPro" id="IPR018389">
    <property type="entry name" value="DctP_fam"/>
</dbReference>
<dbReference type="EMBL" id="OCNJ01000021">
    <property type="protein sequence ID" value="SOE01666.1"/>
    <property type="molecule type" value="Genomic_DNA"/>
</dbReference>
<reference evidence="3 4" key="1">
    <citation type="submission" date="2017-09" db="EMBL/GenBank/DDBJ databases">
        <authorList>
            <person name="Ehlers B."/>
            <person name="Leendertz F.H."/>
        </authorList>
    </citation>
    <scope>NUCLEOTIDE SEQUENCE [LARGE SCALE GENOMIC DNA]</scope>
    <source>
        <strain evidence="3 4">USBA 140</strain>
    </source>
</reference>
<dbReference type="PANTHER" id="PTHR33376:SF15">
    <property type="entry name" value="BLL6794 PROTEIN"/>
    <property type="match status" value="1"/>
</dbReference>
<evidence type="ECO:0000256" key="1">
    <source>
        <dbReference type="ARBA" id="ARBA00022729"/>
    </source>
</evidence>
<evidence type="ECO:0000256" key="2">
    <source>
        <dbReference type="SAM" id="SignalP"/>
    </source>
</evidence>
<dbReference type="Proteomes" id="UP000219621">
    <property type="component" value="Unassembled WGS sequence"/>
</dbReference>
<sequence length="341" mass="36548">MPTPAVSRRSVLAGLAAGAAALPAAPWVARAAEPVTLRVSHFLPPTSTAQRQLIEPWAKAVTEDSGGRLTVEIYPAMQMGGKPPQLFDQVRTGVADVVWTLPGYTPGRFPKTEVFELPFMVPDAETGSKALWAYAEKHLLDGEYAEVHPLALHVHAPGTLHMREDAVTTAADLRGQRIRLPSKPIGEALAALGAAPVGMPVPDTYEALSRGVVSGALLPWEVVGPLRINELTTHHLESDLYTATFLFAMNKARYEGLPADLRSVIDAASGASLVAAAGRAWDTAEAPARQAAMDAGHRVVRLDATERVAWQEVTRPVVARWMERVENGASLYEEARALVAG</sequence>
<dbReference type="NCBIfam" id="NF037995">
    <property type="entry name" value="TRAP_S1"/>
    <property type="match status" value="1"/>
</dbReference>